<proteinExistence type="predicted"/>
<protein>
    <recommendedName>
        <fullName evidence="3">Peptidylprolyl isomerase</fullName>
    </recommendedName>
</protein>
<comment type="caution">
    <text evidence="1">The sequence shown here is derived from an EMBL/GenBank/DDBJ whole genome shotgun (WGS) entry which is preliminary data.</text>
</comment>
<organism evidence="1 2">
    <name type="scientific">Actinomadura nitritigenes</name>
    <dbReference type="NCBI Taxonomy" id="134602"/>
    <lineage>
        <taxon>Bacteria</taxon>
        <taxon>Bacillati</taxon>
        <taxon>Actinomycetota</taxon>
        <taxon>Actinomycetes</taxon>
        <taxon>Streptosporangiales</taxon>
        <taxon>Thermomonosporaceae</taxon>
        <taxon>Actinomadura</taxon>
    </lineage>
</organism>
<dbReference type="RefSeq" id="WP_208274678.1">
    <property type="nucleotide sequence ID" value="NZ_BAAAGM010000123.1"/>
</dbReference>
<dbReference type="EMBL" id="JAGEOK010000075">
    <property type="protein sequence ID" value="MBO2445356.1"/>
    <property type="molecule type" value="Genomic_DNA"/>
</dbReference>
<evidence type="ECO:0008006" key="3">
    <source>
        <dbReference type="Google" id="ProtNLM"/>
    </source>
</evidence>
<dbReference type="Proteomes" id="UP000666915">
    <property type="component" value="Unassembled WGS sequence"/>
</dbReference>
<reference evidence="1 2" key="1">
    <citation type="submission" date="2021-03" db="EMBL/GenBank/DDBJ databases">
        <authorList>
            <person name="Kanchanasin P."/>
            <person name="Saeng-In P."/>
            <person name="Phongsopitanun W."/>
            <person name="Yuki M."/>
            <person name="Kudo T."/>
            <person name="Ohkuma M."/>
            <person name="Tanasupawat S."/>
        </authorList>
    </citation>
    <scope>NUCLEOTIDE SEQUENCE [LARGE SCALE GENOMIC DNA]</scope>
    <source>
        <strain evidence="1 2">L46</strain>
    </source>
</reference>
<evidence type="ECO:0000313" key="2">
    <source>
        <dbReference type="Proteomes" id="UP000666915"/>
    </source>
</evidence>
<accession>A0ABS3RGL0</accession>
<gene>
    <name evidence="1" type="ORF">J4557_48460</name>
</gene>
<sequence length="110" mass="11552">MRLLSAHGVGGAEAAGTAGTAALDLAEKLRAAADAAEVLAAELQAGADIKFTLTTTVELTDEQVQDLATEYGLGDGERVPAADLHEFVRSYIREHGQQSPAARFWTATVR</sequence>
<evidence type="ECO:0000313" key="1">
    <source>
        <dbReference type="EMBL" id="MBO2445356.1"/>
    </source>
</evidence>
<name>A0ABS3RGL0_9ACTN</name>
<keyword evidence="2" id="KW-1185">Reference proteome</keyword>